<comment type="caution">
    <text evidence="6">The sequence shown here is derived from an EMBL/GenBank/DDBJ whole genome shotgun (WGS) entry which is preliminary data.</text>
</comment>
<dbReference type="InterPro" id="IPR058627">
    <property type="entry name" value="MdtA-like_C"/>
</dbReference>
<sequence>MKTFRYIITLSITILLFWSCSNDDKKDSIDNVPVIAVKVASVQLDKSVPTLSVSGKVQAINSATLSTRIIGSVNKVYVNIGDKVKKGQLLISINSDDLRAKKAQINAKISEARAAYINAEKDYDRYKNLFSESSATQKELDNMSTSFEMTKARLETAKQMKNELQTQFSYTDIRAPFNGVVISKSIETGAMAAMGIPLLTIEAPGKLEVSAMIPENEISKIRTGMVVEVHVKSIDQTLKGSVTHISPSAKETGGQYLVKVILEASNTTVLSGMYATVHFPIKRTISSLNIVIPQKVIIKKGELSGVYTVSKSNKALLRWLRLGKDIGENVEVLSGLKAGENYIISAEEKLFNGAKVSVK</sequence>
<proteinExistence type="inferred from homology"/>
<dbReference type="Gene3D" id="2.40.420.20">
    <property type="match status" value="1"/>
</dbReference>
<evidence type="ECO:0000256" key="1">
    <source>
        <dbReference type="ARBA" id="ARBA00009477"/>
    </source>
</evidence>
<evidence type="ECO:0000259" key="5">
    <source>
        <dbReference type="Pfam" id="PF25973"/>
    </source>
</evidence>
<dbReference type="InterPro" id="IPR006143">
    <property type="entry name" value="RND_pump_MFP"/>
</dbReference>
<dbReference type="Pfam" id="PF25954">
    <property type="entry name" value="Beta-barrel_RND_2"/>
    <property type="match status" value="1"/>
</dbReference>
<evidence type="ECO:0000259" key="4">
    <source>
        <dbReference type="Pfam" id="PF25967"/>
    </source>
</evidence>
<organism evidence="6 7">
    <name type="scientific">Kordia aestuariivivens</name>
    <dbReference type="NCBI Taxonomy" id="2759037"/>
    <lineage>
        <taxon>Bacteria</taxon>
        <taxon>Pseudomonadati</taxon>
        <taxon>Bacteroidota</taxon>
        <taxon>Flavobacteriia</taxon>
        <taxon>Flavobacteriales</taxon>
        <taxon>Flavobacteriaceae</taxon>
        <taxon>Kordia</taxon>
    </lineage>
</organism>
<dbReference type="Gene3D" id="1.10.287.470">
    <property type="entry name" value="Helix hairpin bin"/>
    <property type="match status" value="1"/>
</dbReference>
<evidence type="ECO:0000259" key="3">
    <source>
        <dbReference type="Pfam" id="PF25954"/>
    </source>
</evidence>
<keyword evidence="7" id="KW-1185">Reference proteome</keyword>
<dbReference type="Proteomes" id="UP000619238">
    <property type="component" value="Unassembled WGS sequence"/>
</dbReference>
<evidence type="ECO:0000313" key="6">
    <source>
        <dbReference type="EMBL" id="MBC8755867.1"/>
    </source>
</evidence>
<dbReference type="Pfam" id="PF25973">
    <property type="entry name" value="BSH_CzcB"/>
    <property type="match status" value="1"/>
</dbReference>
<feature type="coiled-coil region" evidence="2">
    <location>
        <begin position="95"/>
        <end position="167"/>
    </location>
</feature>
<dbReference type="EMBL" id="JACGWS010000008">
    <property type="protein sequence ID" value="MBC8755867.1"/>
    <property type="molecule type" value="Genomic_DNA"/>
</dbReference>
<reference evidence="6 7" key="1">
    <citation type="submission" date="2020-07" db="EMBL/GenBank/DDBJ databases">
        <title>Description of Kordia aestuariivivens sp. nov., isolated from a tidal flat.</title>
        <authorList>
            <person name="Park S."/>
            <person name="Yoon J.-H."/>
        </authorList>
    </citation>
    <scope>NUCLEOTIDE SEQUENCE [LARGE SCALE GENOMIC DNA]</scope>
    <source>
        <strain evidence="6 7">YSTF-M3</strain>
    </source>
</reference>
<feature type="domain" description="CusB-like beta-barrel" evidence="3">
    <location>
        <begin position="209"/>
        <end position="279"/>
    </location>
</feature>
<evidence type="ECO:0000256" key="2">
    <source>
        <dbReference type="SAM" id="Coils"/>
    </source>
</evidence>
<name>A0ABR7QBB1_9FLAO</name>
<dbReference type="NCBIfam" id="TIGR01730">
    <property type="entry name" value="RND_mfp"/>
    <property type="match status" value="1"/>
</dbReference>
<evidence type="ECO:0000313" key="7">
    <source>
        <dbReference type="Proteomes" id="UP000619238"/>
    </source>
</evidence>
<feature type="domain" description="CzcB-like barrel-sandwich hybrid" evidence="5">
    <location>
        <begin position="63"/>
        <end position="191"/>
    </location>
</feature>
<comment type="similarity">
    <text evidence="1">Belongs to the membrane fusion protein (MFP) (TC 8.A.1) family.</text>
</comment>
<dbReference type="PANTHER" id="PTHR30469:SF15">
    <property type="entry name" value="HLYD FAMILY OF SECRETION PROTEINS"/>
    <property type="match status" value="1"/>
</dbReference>
<dbReference type="RefSeq" id="WP_187562904.1">
    <property type="nucleotide sequence ID" value="NZ_JACGWS010000008.1"/>
</dbReference>
<dbReference type="InterPro" id="IPR058647">
    <property type="entry name" value="BSH_CzcB-like"/>
</dbReference>
<dbReference type="InterPro" id="IPR058792">
    <property type="entry name" value="Beta-barrel_RND_2"/>
</dbReference>
<dbReference type="PANTHER" id="PTHR30469">
    <property type="entry name" value="MULTIDRUG RESISTANCE PROTEIN MDTA"/>
    <property type="match status" value="1"/>
</dbReference>
<keyword evidence="2" id="KW-0175">Coiled coil</keyword>
<gene>
    <name evidence="6" type="ORF">H2O64_14410</name>
</gene>
<dbReference type="Gene3D" id="2.40.50.100">
    <property type="match status" value="1"/>
</dbReference>
<protein>
    <submittedName>
        <fullName evidence="6">Efflux RND transporter periplasmic adaptor subunit</fullName>
    </submittedName>
</protein>
<dbReference type="Gene3D" id="2.40.30.170">
    <property type="match status" value="1"/>
</dbReference>
<dbReference type="Pfam" id="PF25967">
    <property type="entry name" value="RND-MFP_C"/>
    <property type="match status" value="1"/>
</dbReference>
<feature type="domain" description="Multidrug resistance protein MdtA-like C-terminal permuted SH3" evidence="4">
    <location>
        <begin position="290"/>
        <end position="345"/>
    </location>
</feature>
<dbReference type="SUPFAM" id="SSF111369">
    <property type="entry name" value="HlyD-like secretion proteins"/>
    <property type="match status" value="1"/>
</dbReference>
<accession>A0ABR7QBB1</accession>